<proteinExistence type="inferred from homology"/>
<accession>A0A8H6YB00</accession>
<dbReference type="PROSITE" id="PS00455">
    <property type="entry name" value="AMP_BINDING"/>
    <property type="match status" value="1"/>
</dbReference>
<evidence type="ECO:0000259" key="4">
    <source>
        <dbReference type="Pfam" id="PF13193"/>
    </source>
</evidence>
<keyword evidence="2" id="KW-0436">Ligase</keyword>
<feature type="domain" description="AMP-binding enzyme C-terminal" evidence="4">
    <location>
        <begin position="450"/>
        <end position="535"/>
    </location>
</feature>
<dbReference type="GO" id="GO:0016405">
    <property type="term" value="F:CoA-ligase activity"/>
    <property type="evidence" value="ECO:0007669"/>
    <property type="project" value="TreeGrafter"/>
</dbReference>
<evidence type="ECO:0000256" key="2">
    <source>
        <dbReference type="ARBA" id="ARBA00022598"/>
    </source>
</evidence>
<dbReference type="OrthoDB" id="1898221at2759"/>
<dbReference type="InterPro" id="IPR000873">
    <property type="entry name" value="AMP-dep_synth/lig_dom"/>
</dbReference>
<name>A0A8H6YB00_9AGAR</name>
<sequence length="553" mass="59977">MSCLADRARRELVAKWPDFTIQIDDQTGHGRTFREVQRRLALGATALGAPVADGGLGLSGDSDEIIGLLGFNSLEYFDIVHSLLMITTPFALISVYSTRFELAHALKLTKATRLFVDAKVLDNVLAIIEDPDVHIKSEHIYILAGSPPNGWKSFSHMIDAVEHRNVPLVPVRPATKDTLAYLIMSSGTSGLPKAVMTTHGNVICSILQGVAIAESTHEKSQPHTMPVTIAVLPMFHSYGLHAYILRATLYRATYVIMQKWDTTRYLECIPKHAAVVLPLLLGANTRQFRYRVTQLSLIPSTIHQLVNHPLIKTTDFSSIIYINSGAAYLPPELAAQLSKFLRKSSVLTQSYGLSETTLTALARPSADTGLGSPPPTATGVLIPGLEARIVRADGSDAAAGETGELWLRGGNVVPGYWNNAQATADAFVNGFADRGKDTLKVSGVQVSPMEIEDVLLAHPAKLISDATVAGVSGGRTADEKVPRAWVVLSAAGKAQGASAVIEALEAWYKESLSKYKWLRGGIEVVDELPKTATGKTMRRVLQDEYERRVKAKL</sequence>
<organism evidence="5 6">
    <name type="scientific">Mycena sanguinolenta</name>
    <dbReference type="NCBI Taxonomy" id="230812"/>
    <lineage>
        <taxon>Eukaryota</taxon>
        <taxon>Fungi</taxon>
        <taxon>Dikarya</taxon>
        <taxon>Basidiomycota</taxon>
        <taxon>Agaricomycotina</taxon>
        <taxon>Agaricomycetes</taxon>
        <taxon>Agaricomycetidae</taxon>
        <taxon>Agaricales</taxon>
        <taxon>Marasmiineae</taxon>
        <taxon>Mycenaceae</taxon>
        <taxon>Mycena</taxon>
    </lineage>
</organism>
<feature type="domain" description="AMP-dependent synthetase/ligase" evidence="3">
    <location>
        <begin position="289"/>
        <end position="417"/>
    </location>
</feature>
<dbReference type="InterPro" id="IPR025110">
    <property type="entry name" value="AMP-bd_C"/>
</dbReference>
<dbReference type="PANTHER" id="PTHR24096">
    <property type="entry name" value="LONG-CHAIN-FATTY-ACID--COA LIGASE"/>
    <property type="match status" value="1"/>
</dbReference>
<dbReference type="PANTHER" id="PTHR24096:SF149">
    <property type="entry name" value="AMP-BINDING DOMAIN-CONTAINING PROTEIN-RELATED"/>
    <property type="match status" value="1"/>
</dbReference>
<evidence type="ECO:0000313" key="6">
    <source>
        <dbReference type="Proteomes" id="UP000623467"/>
    </source>
</evidence>
<gene>
    <name evidence="5" type="ORF">MSAN_01485700</name>
</gene>
<feature type="domain" description="AMP-dependent synthetase/ligase" evidence="3">
    <location>
        <begin position="13"/>
        <end position="277"/>
    </location>
</feature>
<keyword evidence="6" id="KW-1185">Reference proteome</keyword>
<evidence type="ECO:0000313" key="5">
    <source>
        <dbReference type="EMBL" id="KAF7355679.1"/>
    </source>
</evidence>
<dbReference type="EMBL" id="JACAZH010000011">
    <property type="protein sequence ID" value="KAF7355679.1"/>
    <property type="molecule type" value="Genomic_DNA"/>
</dbReference>
<reference evidence="5" key="1">
    <citation type="submission" date="2020-05" db="EMBL/GenBank/DDBJ databases">
        <title>Mycena genomes resolve the evolution of fungal bioluminescence.</title>
        <authorList>
            <person name="Tsai I.J."/>
        </authorList>
    </citation>
    <scope>NUCLEOTIDE SEQUENCE</scope>
    <source>
        <strain evidence="5">160909Yilan</strain>
    </source>
</reference>
<dbReference type="Gene3D" id="3.30.300.30">
    <property type="match status" value="1"/>
</dbReference>
<dbReference type="SUPFAM" id="SSF56801">
    <property type="entry name" value="Acetyl-CoA synthetase-like"/>
    <property type="match status" value="1"/>
</dbReference>
<dbReference type="InterPro" id="IPR045851">
    <property type="entry name" value="AMP-bd_C_sf"/>
</dbReference>
<dbReference type="Gene3D" id="2.30.38.10">
    <property type="entry name" value="Luciferase, Domain 3"/>
    <property type="match status" value="1"/>
</dbReference>
<evidence type="ECO:0000256" key="1">
    <source>
        <dbReference type="ARBA" id="ARBA00006432"/>
    </source>
</evidence>
<dbReference type="Pfam" id="PF13193">
    <property type="entry name" value="AMP-binding_C"/>
    <property type="match status" value="1"/>
</dbReference>
<evidence type="ECO:0008006" key="7">
    <source>
        <dbReference type="Google" id="ProtNLM"/>
    </source>
</evidence>
<dbReference type="AlphaFoldDB" id="A0A8H6YB00"/>
<comment type="similarity">
    <text evidence="1">Belongs to the ATP-dependent AMP-binding enzyme family.</text>
</comment>
<dbReference type="Pfam" id="PF00501">
    <property type="entry name" value="AMP-binding"/>
    <property type="match status" value="2"/>
</dbReference>
<protein>
    <recommendedName>
        <fullName evidence="7">Acetyl-CoA synthetase-like protein</fullName>
    </recommendedName>
</protein>
<dbReference type="Gene3D" id="3.40.50.980">
    <property type="match status" value="2"/>
</dbReference>
<comment type="caution">
    <text evidence="5">The sequence shown here is derived from an EMBL/GenBank/DDBJ whole genome shotgun (WGS) entry which is preliminary data.</text>
</comment>
<dbReference type="Proteomes" id="UP000623467">
    <property type="component" value="Unassembled WGS sequence"/>
</dbReference>
<evidence type="ECO:0000259" key="3">
    <source>
        <dbReference type="Pfam" id="PF00501"/>
    </source>
</evidence>
<dbReference type="InterPro" id="IPR020845">
    <property type="entry name" value="AMP-binding_CS"/>
</dbReference>